<reference evidence="3" key="1">
    <citation type="submission" date="2021-03" db="EMBL/GenBank/DDBJ databases">
        <authorList>
            <person name="Bekaert M."/>
        </authorList>
    </citation>
    <scope>NUCLEOTIDE SEQUENCE</scope>
</reference>
<keyword evidence="1" id="KW-0472">Membrane</keyword>
<keyword evidence="4" id="KW-1185">Reference proteome</keyword>
<proteinExistence type="predicted"/>
<keyword evidence="1" id="KW-1133">Transmembrane helix</keyword>
<organism evidence="3 4">
    <name type="scientific">Mytilus edulis</name>
    <name type="common">Blue mussel</name>
    <dbReference type="NCBI Taxonomy" id="6550"/>
    <lineage>
        <taxon>Eukaryota</taxon>
        <taxon>Metazoa</taxon>
        <taxon>Spiralia</taxon>
        <taxon>Lophotrochozoa</taxon>
        <taxon>Mollusca</taxon>
        <taxon>Bivalvia</taxon>
        <taxon>Autobranchia</taxon>
        <taxon>Pteriomorphia</taxon>
        <taxon>Mytilida</taxon>
        <taxon>Mytiloidea</taxon>
        <taxon>Mytilidae</taxon>
        <taxon>Mytilinae</taxon>
        <taxon>Mytilus</taxon>
    </lineage>
</organism>
<gene>
    <name evidence="3" type="ORF">MEDL_41504</name>
</gene>
<feature type="transmembrane region" description="Helical" evidence="1">
    <location>
        <begin position="219"/>
        <end position="242"/>
    </location>
</feature>
<dbReference type="EMBL" id="CAJPWZ010001998">
    <property type="protein sequence ID" value="CAG2228549.1"/>
    <property type="molecule type" value="Genomic_DNA"/>
</dbReference>
<keyword evidence="1" id="KW-0812">Transmembrane</keyword>
<protein>
    <submittedName>
        <fullName evidence="3">Uncharacterized protein</fullName>
    </submittedName>
</protein>
<keyword evidence="2" id="KW-0732">Signal</keyword>
<dbReference type="AlphaFoldDB" id="A0A8S3T576"/>
<sequence>MQAFIIVVATNFWIECAFANYRTYGDTCISIEGSNHVNEHRYGQIKCKEDKSINIQQIWFDKERNCKYYTAQTKEIFSGQYLISCVRISLCKVPFYRSYLNLDFKYLNLRFQCTECIPIHRSTTVRMTCSENNVIVIDDIWDDYFNCPAYRYPPQEMTNTKKTMCKSCNDSRDCSMIYNSPIDMVTSIFYHCKAGSNISRNNSSNHVITTVTDSNGPDYAVLIGGIIGGLLVICVLVAVFLLRRRKCMIKSNETNDSTHGQSVPDNNQDGQLMNSTDVAQVSVSHSVNIYHTPESMTYSHLRSTVNDTDVMYDHTVRHNVHNTCDGDYGIAQRRTTEDDYDVSGELPHISQQKNRPCLQLNLKSFN</sequence>
<feature type="signal peptide" evidence="2">
    <location>
        <begin position="1"/>
        <end position="19"/>
    </location>
</feature>
<evidence type="ECO:0000313" key="4">
    <source>
        <dbReference type="Proteomes" id="UP000683360"/>
    </source>
</evidence>
<evidence type="ECO:0000256" key="1">
    <source>
        <dbReference type="SAM" id="Phobius"/>
    </source>
</evidence>
<name>A0A8S3T576_MYTED</name>
<evidence type="ECO:0000256" key="2">
    <source>
        <dbReference type="SAM" id="SignalP"/>
    </source>
</evidence>
<evidence type="ECO:0000313" key="3">
    <source>
        <dbReference type="EMBL" id="CAG2228549.1"/>
    </source>
</evidence>
<dbReference type="Proteomes" id="UP000683360">
    <property type="component" value="Unassembled WGS sequence"/>
</dbReference>
<dbReference type="OrthoDB" id="6130882at2759"/>
<accession>A0A8S3T576</accession>
<comment type="caution">
    <text evidence="3">The sequence shown here is derived from an EMBL/GenBank/DDBJ whole genome shotgun (WGS) entry which is preliminary data.</text>
</comment>
<feature type="chain" id="PRO_5035805595" evidence="2">
    <location>
        <begin position="20"/>
        <end position="366"/>
    </location>
</feature>